<organism evidence="2 3">
    <name type="scientific">Terriglobus roseus</name>
    <dbReference type="NCBI Taxonomy" id="392734"/>
    <lineage>
        <taxon>Bacteria</taxon>
        <taxon>Pseudomonadati</taxon>
        <taxon>Acidobacteriota</taxon>
        <taxon>Terriglobia</taxon>
        <taxon>Terriglobales</taxon>
        <taxon>Acidobacteriaceae</taxon>
        <taxon>Terriglobus</taxon>
    </lineage>
</organism>
<dbReference type="Gene3D" id="1.10.10.10">
    <property type="entry name" value="Winged helix-like DNA-binding domain superfamily/Winged helix DNA-binding domain"/>
    <property type="match status" value="2"/>
</dbReference>
<dbReference type="AlphaFoldDB" id="A0A1H4LI73"/>
<dbReference type="PANTHER" id="PTHR38768">
    <property type="entry name" value="UPF0502 PROTEIN YCEH"/>
    <property type="match status" value="1"/>
</dbReference>
<name>A0A1H4LI73_9BACT</name>
<evidence type="ECO:0000313" key="3">
    <source>
        <dbReference type="Proteomes" id="UP000182409"/>
    </source>
</evidence>
<comment type="similarity">
    <text evidence="1">Belongs to the UPF0502 family.</text>
</comment>
<gene>
    <name evidence="2" type="ORF">SAMN05443244_1608</name>
</gene>
<dbReference type="SUPFAM" id="SSF46785">
    <property type="entry name" value="Winged helix' DNA-binding domain"/>
    <property type="match status" value="2"/>
</dbReference>
<dbReference type="InterPro" id="IPR036388">
    <property type="entry name" value="WH-like_DNA-bd_sf"/>
</dbReference>
<reference evidence="2 3" key="1">
    <citation type="submission" date="2016-10" db="EMBL/GenBank/DDBJ databases">
        <authorList>
            <person name="de Groot N.N."/>
        </authorList>
    </citation>
    <scope>NUCLEOTIDE SEQUENCE [LARGE SCALE GENOMIC DNA]</scope>
    <source>
        <strain evidence="2 3">AB35.6</strain>
    </source>
</reference>
<dbReference type="Pfam" id="PF04337">
    <property type="entry name" value="DUF480"/>
    <property type="match status" value="1"/>
</dbReference>
<dbReference type="InterPro" id="IPR036390">
    <property type="entry name" value="WH_DNA-bd_sf"/>
</dbReference>
<sequence>MPTWLPWRRSTLLRASGYHNPMQLTAIEVRVLGALIEKEITTPEYYPLSLNALLAACNQKSSRDPVMTLEEADVRTALRSLEDAELVSVDHGSRVQRYEHRARTVFQLRRDETALLALLLLRGPQTPGELRSRADRMHSFDGLDAVVSALSRMCAPTEQRAEPIAVLLARQPGSKEQRYAHTLGDPAELAVAAATTAAVPVEASGGASLAGRVSQLEAEVADLKAAVQRLVEQLGG</sequence>
<accession>A0A1H4LI73</accession>
<dbReference type="InterPro" id="IPR007432">
    <property type="entry name" value="DUF480"/>
</dbReference>
<proteinExistence type="inferred from homology"/>
<evidence type="ECO:0000313" key="2">
    <source>
        <dbReference type="EMBL" id="SEB70407.1"/>
    </source>
</evidence>
<protein>
    <submittedName>
        <fullName evidence="2">Uncharacterized protein</fullName>
    </submittedName>
</protein>
<dbReference type="HAMAP" id="MF_01584">
    <property type="entry name" value="UPF0502"/>
    <property type="match status" value="1"/>
</dbReference>
<evidence type="ECO:0000256" key="1">
    <source>
        <dbReference type="HAMAP-Rule" id="MF_01584"/>
    </source>
</evidence>
<dbReference type="Proteomes" id="UP000182409">
    <property type="component" value="Unassembled WGS sequence"/>
</dbReference>
<dbReference type="EMBL" id="FNSD01000001">
    <property type="protein sequence ID" value="SEB70407.1"/>
    <property type="molecule type" value="Genomic_DNA"/>
</dbReference>
<dbReference type="PANTHER" id="PTHR38768:SF1">
    <property type="entry name" value="UPF0502 PROTEIN YCEH"/>
    <property type="match status" value="1"/>
</dbReference>